<comment type="caution">
    <text evidence="5">The sequence shown here is derived from an EMBL/GenBank/DDBJ whole genome shotgun (WGS) entry which is preliminary data.</text>
</comment>
<comment type="subcellular location">
    <subcellularLocation>
        <location evidence="1">Membrane</location>
    </subcellularLocation>
</comment>
<dbReference type="Proteomes" id="UP001153069">
    <property type="component" value="Unassembled WGS sequence"/>
</dbReference>
<dbReference type="PANTHER" id="PTHR47666:SF1">
    <property type="entry name" value="PROTEIN VASCULAR ASSOCIATED DEATH 1, CHLOROPLASTIC"/>
    <property type="match status" value="1"/>
</dbReference>
<feature type="domain" description="VASt" evidence="4">
    <location>
        <begin position="120"/>
        <end position="321"/>
    </location>
</feature>
<accession>A0A9N8DFQ0</accession>
<evidence type="ECO:0000313" key="5">
    <source>
        <dbReference type="EMBL" id="CAB9501819.1"/>
    </source>
</evidence>
<protein>
    <submittedName>
        <fullName evidence="5">GRAM</fullName>
    </submittedName>
</protein>
<gene>
    <name evidence="5" type="ORF">SEMRO_119_G058110.1</name>
</gene>
<sequence length="455" mass="50807">MSQELKKQLKGGGKVVKKFYKTVSGEASSLSKEAYKTAAKGTSKGLHKLEDAAKATGKAAKATGKKIAKPIESLTGSGKKRKKANKRQSALRSSILELHALEDEVPTEFPPVEPDDVLPKMDLILRKRITGITIEDFFDLIWRDTAVEEQDNKESFYKSWLAESGKNEINVPTWEVAEGGSDSPFAFASLWDKDDTRYGLRRTVDFTFTRTTHLYTGPPINKVKQRHYGKVSGPERCILHMQIEMEGIPFAKCFNVQIRWVVTRVGGTPTAPILEIRIGLYVNFVEQTIVASKIRSGTTEETTKAQKSLLQSVVQKCSEYIVAHGGKDMVLAGVMEDESDNDDVLLLERDKENQDGVCCFGGPFLDFFRDIFPPKENLAEGTDDDTDDEPRRDDAVTRKARSLQKQLQDIVDAWGDPLLVDADAQVQAKVESELTDVQAALGNIEKYLIEQRRDD</sequence>
<proteinExistence type="predicted"/>
<dbReference type="InterPro" id="IPR031968">
    <property type="entry name" value="VASt"/>
</dbReference>
<evidence type="ECO:0000256" key="1">
    <source>
        <dbReference type="ARBA" id="ARBA00004370"/>
    </source>
</evidence>
<dbReference type="GO" id="GO:0016020">
    <property type="term" value="C:membrane"/>
    <property type="evidence" value="ECO:0007669"/>
    <property type="project" value="UniProtKB-SubCell"/>
</dbReference>
<reference evidence="5" key="1">
    <citation type="submission" date="2020-06" db="EMBL/GenBank/DDBJ databases">
        <authorList>
            <consortium name="Plant Systems Biology data submission"/>
        </authorList>
    </citation>
    <scope>NUCLEOTIDE SEQUENCE</scope>
    <source>
        <strain evidence="5">D6</strain>
    </source>
</reference>
<feature type="region of interest" description="Disordered" evidence="3">
    <location>
        <begin position="57"/>
        <end position="87"/>
    </location>
</feature>
<dbReference type="PROSITE" id="PS51778">
    <property type="entry name" value="VAST"/>
    <property type="match status" value="1"/>
</dbReference>
<dbReference type="OrthoDB" id="957735at2759"/>
<dbReference type="AlphaFoldDB" id="A0A9N8DFQ0"/>
<dbReference type="Pfam" id="PF16016">
    <property type="entry name" value="VASt"/>
    <property type="match status" value="1"/>
</dbReference>
<keyword evidence="2" id="KW-0472">Membrane</keyword>
<dbReference type="PANTHER" id="PTHR47666">
    <property type="entry name" value="PROTEIN VASCULAR ASSOCIATED DEATH 1, CHLOROPLASTIC"/>
    <property type="match status" value="1"/>
</dbReference>
<evidence type="ECO:0000313" key="6">
    <source>
        <dbReference type="Proteomes" id="UP001153069"/>
    </source>
</evidence>
<evidence type="ECO:0000259" key="4">
    <source>
        <dbReference type="PROSITE" id="PS51778"/>
    </source>
</evidence>
<name>A0A9N8DFQ0_9STRA</name>
<dbReference type="EMBL" id="CAICTM010000118">
    <property type="protein sequence ID" value="CAB9501819.1"/>
    <property type="molecule type" value="Genomic_DNA"/>
</dbReference>
<evidence type="ECO:0000256" key="3">
    <source>
        <dbReference type="SAM" id="MobiDB-lite"/>
    </source>
</evidence>
<keyword evidence="6" id="KW-1185">Reference proteome</keyword>
<evidence type="ECO:0000256" key="2">
    <source>
        <dbReference type="ARBA" id="ARBA00023136"/>
    </source>
</evidence>
<organism evidence="5 6">
    <name type="scientific">Seminavis robusta</name>
    <dbReference type="NCBI Taxonomy" id="568900"/>
    <lineage>
        <taxon>Eukaryota</taxon>
        <taxon>Sar</taxon>
        <taxon>Stramenopiles</taxon>
        <taxon>Ochrophyta</taxon>
        <taxon>Bacillariophyta</taxon>
        <taxon>Bacillariophyceae</taxon>
        <taxon>Bacillariophycidae</taxon>
        <taxon>Naviculales</taxon>
        <taxon>Naviculaceae</taxon>
        <taxon>Seminavis</taxon>
    </lineage>
</organism>